<feature type="transmembrane region" description="Helical" evidence="1">
    <location>
        <begin position="20"/>
        <end position="45"/>
    </location>
</feature>
<keyword evidence="3" id="KW-1185">Reference proteome</keyword>
<name>A0A2N7AX17_9LACO</name>
<proteinExistence type="predicted"/>
<evidence type="ECO:0000313" key="3">
    <source>
        <dbReference type="Proteomes" id="UP000235649"/>
    </source>
</evidence>
<dbReference type="EMBL" id="NIPR01000004">
    <property type="protein sequence ID" value="PMD73301.1"/>
    <property type="molecule type" value="Genomic_DNA"/>
</dbReference>
<accession>A0A2N7AX17</accession>
<gene>
    <name evidence="2" type="ORF">CBP76_02115</name>
</gene>
<evidence type="ECO:0000256" key="1">
    <source>
        <dbReference type="SAM" id="Phobius"/>
    </source>
</evidence>
<dbReference type="RefSeq" id="WP_102195280.1">
    <property type="nucleotide sequence ID" value="NZ_NIPR01000004.1"/>
</dbReference>
<evidence type="ECO:0000313" key="2">
    <source>
        <dbReference type="EMBL" id="PMD73301.1"/>
    </source>
</evidence>
<dbReference type="OrthoDB" id="2297405at2"/>
<keyword evidence="1" id="KW-1133">Transmembrane helix</keyword>
<reference evidence="2 3" key="1">
    <citation type="submission" date="2017-05" db="EMBL/GenBank/DDBJ databases">
        <title>Lactobacillus nurukis nov., sp. nov., isolated from nuruk.</title>
        <authorList>
            <person name="Kim S.-J."/>
        </authorList>
    </citation>
    <scope>NUCLEOTIDE SEQUENCE [LARGE SCALE GENOMIC DNA]</scope>
    <source>
        <strain evidence="2 3">SYF10-1a</strain>
    </source>
</reference>
<dbReference type="AlphaFoldDB" id="A0A2N7AX17"/>
<organism evidence="2 3">
    <name type="scientific">Companilactobacillus nuruki</name>
    <dbReference type="NCBI Taxonomy" id="1993540"/>
    <lineage>
        <taxon>Bacteria</taxon>
        <taxon>Bacillati</taxon>
        <taxon>Bacillota</taxon>
        <taxon>Bacilli</taxon>
        <taxon>Lactobacillales</taxon>
        <taxon>Lactobacillaceae</taxon>
        <taxon>Companilactobacillus</taxon>
    </lineage>
</organism>
<dbReference type="Proteomes" id="UP000235649">
    <property type="component" value="Unassembled WGS sequence"/>
</dbReference>
<keyword evidence="1" id="KW-0472">Membrane</keyword>
<sequence length="98" mass="11486">MQTLDQSKLYYRRVTSLDIVTLIMIIGLLFFPSGYLLSLLLIVVYPFSHSKILVSDIGDRDVRIWVRTMDWNHYRKLHGINFLAQYKSQGSTVHIKQV</sequence>
<keyword evidence="1" id="KW-0812">Transmembrane</keyword>
<comment type="caution">
    <text evidence="2">The sequence shown here is derived from an EMBL/GenBank/DDBJ whole genome shotgun (WGS) entry which is preliminary data.</text>
</comment>
<protein>
    <submittedName>
        <fullName evidence="2">Uncharacterized protein</fullName>
    </submittedName>
</protein>